<name>A0A238Y2E3_9BACT</name>
<dbReference type="RefSeq" id="WP_089322364.1">
    <property type="nucleotide sequence ID" value="NZ_FZOB01000002.1"/>
</dbReference>
<dbReference type="AlphaFoldDB" id="A0A238Y2E3"/>
<gene>
    <name evidence="1" type="ORF">SAMN06265340_1028</name>
</gene>
<organism evidence="1 2">
    <name type="scientific">Desulfurobacterium atlanticum</name>
    <dbReference type="NCBI Taxonomy" id="240169"/>
    <lineage>
        <taxon>Bacteria</taxon>
        <taxon>Pseudomonadati</taxon>
        <taxon>Aquificota</taxon>
        <taxon>Aquificia</taxon>
        <taxon>Desulfurobacteriales</taxon>
        <taxon>Desulfurobacteriaceae</taxon>
        <taxon>Desulfurobacterium</taxon>
    </lineage>
</organism>
<keyword evidence="2" id="KW-1185">Reference proteome</keyword>
<evidence type="ECO:0000313" key="2">
    <source>
        <dbReference type="Proteomes" id="UP000198405"/>
    </source>
</evidence>
<evidence type="ECO:0000313" key="1">
    <source>
        <dbReference type="EMBL" id="SNR64479.1"/>
    </source>
</evidence>
<dbReference type="OrthoDB" id="9768at2"/>
<dbReference type="InterPro" id="IPR029058">
    <property type="entry name" value="AB_hydrolase_fold"/>
</dbReference>
<dbReference type="Gene3D" id="3.40.50.1820">
    <property type="entry name" value="alpha/beta hydrolase"/>
    <property type="match status" value="1"/>
</dbReference>
<accession>A0A238Y2E3</accession>
<dbReference type="EMBL" id="FZOB01000002">
    <property type="protein sequence ID" value="SNR64479.1"/>
    <property type="molecule type" value="Genomic_DNA"/>
</dbReference>
<reference evidence="2" key="1">
    <citation type="submission" date="2017-06" db="EMBL/GenBank/DDBJ databases">
        <authorList>
            <person name="Varghese N."/>
            <person name="Submissions S."/>
        </authorList>
    </citation>
    <scope>NUCLEOTIDE SEQUENCE [LARGE SCALE GENOMIC DNA]</scope>
    <source>
        <strain evidence="2">DSM 15668</strain>
    </source>
</reference>
<dbReference type="PROSITE" id="PS51257">
    <property type="entry name" value="PROKAR_LIPOPROTEIN"/>
    <property type="match status" value="1"/>
</dbReference>
<proteinExistence type="predicted"/>
<protein>
    <submittedName>
        <fullName evidence="1">Virulence factor lipase N-terminal</fullName>
    </submittedName>
</protein>
<dbReference type="Proteomes" id="UP000198405">
    <property type="component" value="Unassembled WGS sequence"/>
</dbReference>
<sequence>MKKLLTFLTISVLISSCGVQLGKLDESSVTLEGEVNIDRNGLVFDPNTGAIPFPNDILWASIGGNVTLQESTEYSDATNLLYRAVNALKIKGFSPNMFIAVPLINDFKITSLDGHYKLFDLTDLNLCIVANTGCSDIDETEKLTFLQDNSYLKFYPVKPLDAGHQYLFLLLDGIKDETGNSIIESTIYSYLESEKPLSDETLESLREKYAYLYDKVLPSLNPMLNRDTVLEMFTFTTANKTLAVSDFSMIKEALTNSTIVENLEDHISGLDYSSIANEYKSIESEALSFVGQVDTENNTFTTYLISENRTEKIPFVIFNGENYTDTVYIFMHGLGGNKTLAELLTSDISFPVVAFDLPWHGSRVLTEDNPYTDCNETVSGSCFLTENPGSDRLNFYQSILDLRAFANALKSGKLDIDRDGTPDTPSNVYFVGMSLGSIVGGPFVSFDSNIDKAVFNTGGANFAALLDTAKNSLITSLVGKLGVKRNTIEYFVALGLFQTLLDPADPANLMNSSISNKSILQTAYGDSIVSNISNKVFAKALGFDDYSYVNFGNPDISTGWYMFGNETAYVNHGFLLSADITYYPEVSEYLGDENYLIEAQKAARKQIESFFRN</sequence>
<dbReference type="SUPFAM" id="SSF53474">
    <property type="entry name" value="alpha/beta-Hydrolases"/>
    <property type="match status" value="1"/>
</dbReference>